<feature type="coiled-coil region" evidence="1">
    <location>
        <begin position="116"/>
        <end position="143"/>
    </location>
</feature>
<proteinExistence type="predicted"/>
<feature type="non-terminal residue" evidence="3">
    <location>
        <position position="1"/>
    </location>
</feature>
<feature type="region of interest" description="Disordered" evidence="2">
    <location>
        <begin position="1"/>
        <end position="74"/>
    </location>
</feature>
<organism evidence="3 4">
    <name type="scientific">Linnemannia gamsii</name>
    <dbReference type="NCBI Taxonomy" id="64522"/>
    <lineage>
        <taxon>Eukaryota</taxon>
        <taxon>Fungi</taxon>
        <taxon>Fungi incertae sedis</taxon>
        <taxon>Mucoromycota</taxon>
        <taxon>Mortierellomycotina</taxon>
        <taxon>Mortierellomycetes</taxon>
        <taxon>Mortierellales</taxon>
        <taxon>Mortierellaceae</taxon>
        <taxon>Linnemannia</taxon>
    </lineage>
</organism>
<protein>
    <submittedName>
        <fullName evidence="3">Uncharacterized protein</fullName>
    </submittedName>
</protein>
<gene>
    <name evidence="3" type="ORF">BGZ97_010656</name>
</gene>
<comment type="caution">
    <text evidence="3">The sequence shown here is derived from an EMBL/GenBank/DDBJ whole genome shotgun (WGS) entry which is preliminary data.</text>
</comment>
<evidence type="ECO:0000313" key="3">
    <source>
        <dbReference type="EMBL" id="KAG0273684.1"/>
    </source>
</evidence>
<evidence type="ECO:0000313" key="4">
    <source>
        <dbReference type="Proteomes" id="UP000823405"/>
    </source>
</evidence>
<feature type="compositionally biased region" description="Polar residues" evidence="2">
    <location>
        <begin position="55"/>
        <end position="66"/>
    </location>
</feature>
<evidence type="ECO:0000256" key="2">
    <source>
        <dbReference type="SAM" id="MobiDB-lite"/>
    </source>
</evidence>
<keyword evidence="1" id="KW-0175">Coiled coil</keyword>
<reference evidence="3" key="1">
    <citation type="journal article" date="2020" name="Fungal Divers.">
        <title>Resolving the Mortierellaceae phylogeny through synthesis of multi-gene phylogenetics and phylogenomics.</title>
        <authorList>
            <person name="Vandepol N."/>
            <person name="Liber J."/>
            <person name="Desiro A."/>
            <person name="Na H."/>
            <person name="Kennedy M."/>
            <person name="Barry K."/>
            <person name="Grigoriev I.V."/>
            <person name="Miller A.N."/>
            <person name="O'Donnell K."/>
            <person name="Stajich J.E."/>
            <person name="Bonito G."/>
        </authorList>
    </citation>
    <scope>NUCLEOTIDE SEQUENCE</scope>
    <source>
        <strain evidence="3">NVP60</strain>
    </source>
</reference>
<dbReference type="EMBL" id="JAAAIN010005616">
    <property type="protein sequence ID" value="KAG0273684.1"/>
    <property type="molecule type" value="Genomic_DNA"/>
</dbReference>
<accession>A0A9P6QP07</accession>
<keyword evidence="4" id="KW-1185">Reference proteome</keyword>
<sequence>MAKTSPDSVKKAKAASKSRSEAQTDPSLNKRGSSRSKEAAPQEPDAELSDREGSVRSNQATEQDPVQTPIPIAMTDEQLLAQAQQELNAERVHQCEAARRRLIAVMLLNKSSPAQIEARQLDLKQVEAQLERTETASKLMETVIRDMRNTTRIP</sequence>
<evidence type="ECO:0000256" key="1">
    <source>
        <dbReference type="SAM" id="Coils"/>
    </source>
</evidence>
<dbReference type="Proteomes" id="UP000823405">
    <property type="component" value="Unassembled WGS sequence"/>
</dbReference>
<dbReference type="AlphaFoldDB" id="A0A9P6QP07"/>
<name>A0A9P6QP07_9FUNG</name>